<name>A0A517XN54_9BACT</name>
<feature type="domain" description="HTH lysR-type" evidence="5">
    <location>
        <begin position="8"/>
        <end position="45"/>
    </location>
</feature>
<evidence type="ECO:0000256" key="4">
    <source>
        <dbReference type="ARBA" id="ARBA00023163"/>
    </source>
</evidence>
<dbReference type="PROSITE" id="PS50931">
    <property type="entry name" value="HTH_LYSR"/>
    <property type="match status" value="1"/>
</dbReference>
<sequence>MAATKNVLSPELCRTFVALVRHEGSVTAAARELGLNEASVSKRLRPLARGCPPAVPRPWLAKRGKRFVTTDEGRRMLTAATEAAAGWDRFAALAAADREPAVTVACGHEAAGGIVLAAAARFRREHPAAAVRVVVARGRARVEGVAVGRFDLALVTDTPAAVREVARRPVLVEALAEDELVAACAIRSDWAAAFADAARPVTAVEAVGWTLVLPEGDSAVRRRWDELVRRRVPTAAPRVAVEAGGWRVLAGYVAAGFGVGLLPRSVAAGLGVRVRVRALAADLRPSNRVYVVRLADAGERAELIDAFRAALGGAAGPD</sequence>
<dbReference type="InterPro" id="IPR036388">
    <property type="entry name" value="WH-like_DNA-bd_sf"/>
</dbReference>
<dbReference type="EMBL" id="CP036273">
    <property type="protein sequence ID" value="QDU18939.1"/>
    <property type="molecule type" value="Genomic_DNA"/>
</dbReference>
<keyword evidence="3 6" id="KW-0238">DNA-binding</keyword>
<keyword evidence="2" id="KW-0805">Transcription regulation</keyword>
<protein>
    <submittedName>
        <fullName evidence="6">Putative DNA-binding transcriptional regulator</fullName>
    </submittedName>
</protein>
<dbReference type="GO" id="GO:0000976">
    <property type="term" value="F:transcription cis-regulatory region binding"/>
    <property type="evidence" value="ECO:0007669"/>
    <property type="project" value="TreeGrafter"/>
</dbReference>
<dbReference type="InterPro" id="IPR000847">
    <property type="entry name" value="LysR_HTH_N"/>
</dbReference>
<accession>A0A517XN54</accession>
<dbReference type="GO" id="GO:0003700">
    <property type="term" value="F:DNA-binding transcription factor activity"/>
    <property type="evidence" value="ECO:0007669"/>
    <property type="project" value="InterPro"/>
</dbReference>
<dbReference type="OrthoDB" id="9785745at2"/>
<dbReference type="SUPFAM" id="SSF53850">
    <property type="entry name" value="Periplasmic binding protein-like II"/>
    <property type="match status" value="1"/>
</dbReference>
<dbReference type="KEGG" id="uli:ETAA1_08370"/>
<dbReference type="AlphaFoldDB" id="A0A517XN54"/>
<dbReference type="PANTHER" id="PTHR30126">
    <property type="entry name" value="HTH-TYPE TRANSCRIPTIONAL REGULATOR"/>
    <property type="match status" value="1"/>
</dbReference>
<dbReference type="Gene3D" id="3.40.190.10">
    <property type="entry name" value="Periplasmic binding protein-like II"/>
    <property type="match status" value="2"/>
</dbReference>
<dbReference type="CDD" id="cd05466">
    <property type="entry name" value="PBP2_LTTR_substrate"/>
    <property type="match status" value="1"/>
</dbReference>
<keyword evidence="4" id="KW-0804">Transcription</keyword>
<dbReference type="Gene3D" id="1.10.10.10">
    <property type="entry name" value="Winged helix-like DNA-binding domain superfamily/Winged helix DNA-binding domain"/>
    <property type="match status" value="1"/>
</dbReference>
<keyword evidence="7" id="KW-1185">Reference proteome</keyword>
<evidence type="ECO:0000313" key="6">
    <source>
        <dbReference type="EMBL" id="QDU18939.1"/>
    </source>
</evidence>
<evidence type="ECO:0000256" key="2">
    <source>
        <dbReference type="ARBA" id="ARBA00023015"/>
    </source>
</evidence>
<dbReference type="InterPro" id="IPR036390">
    <property type="entry name" value="WH_DNA-bd_sf"/>
</dbReference>
<dbReference type="Pfam" id="PF03466">
    <property type="entry name" value="LysR_substrate"/>
    <property type="match status" value="1"/>
</dbReference>
<evidence type="ECO:0000313" key="7">
    <source>
        <dbReference type="Proteomes" id="UP000319576"/>
    </source>
</evidence>
<dbReference type="Pfam" id="PF00126">
    <property type="entry name" value="HTH_1"/>
    <property type="match status" value="1"/>
</dbReference>
<evidence type="ECO:0000259" key="5">
    <source>
        <dbReference type="PROSITE" id="PS50931"/>
    </source>
</evidence>
<gene>
    <name evidence="6" type="ORF">ETAA1_08370</name>
</gene>
<dbReference type="RefSeq" id="WP_145234569.1">
    <property type="nucleotide sequence ID" value="NZ_CP036273.1"/>
</dbReference>
<dbReference type="SUPFAM" id="SSF46785">
    <property type="entry name" value="Winged helix' DNA-binding domain"/>
    <property type="match status" value="1"/>
</dbReference>
<proteinExistence type="inferred from homology"/>
<evidence type="ECO:0000256" key="1">
    <source>
        <dbReference type="ARBA" id="ARBA00009437"/>
    </source>
</evidence>
<dbReference type="InterPro" id="IPR005119">
    <property type="entry name" value="LysR_subst-bd"/>
</dbReference>
<reference evidence="6 7" key="1">
    <citation type="submission" date="2019-02" db="EMBL/GenBank/DDBJ databases">
        <title>Deep-cultivation of Planctomycetes and their phenomic and genomic characterization uncovers novel biology.</title>
        <authorList>
            <person name="Wiegand S."/>
            <person name="Jogler M."/>
            <person name="Boedeker C."/>
            <person name="Pinto D."/>
            <person name="Vollmers J."/>
            <person name="Rivas-Marin E."/>
            <person name="Kohn T."/>
            <person name="Peeters S.H."/>
            <person name="Heuer A."/>
            <person name="Rast P."/>
            <person name="Oberbeckmann S."/>
            <person name="Bunk B."/>
            <person name="Jeske O."/>
            <person name="Meyerdierks A."/>
            <person name="Storesund J.E."/>
            <person name="Kallscheuer N."/>
            <person name="Luecker S."/>
            <person name="Lage O.M."/>
            <person name="Pohl T."/>
            <person name="Merkel B.J."/>
            <person name="Hornburger P."/>
            <person name="Mueller R.-W."/>
            <person name="Bruemmer F."/>
            <person name="Labrenz M."/>
            <person name="Spormann A.M."/>
            <person name="Op den Camp H."/>
            <person name="Overmann J."/>
            <person name="Amann R."/>
            <person name="Jetten M.S.M."/>
            <person name="Mascher T."/>
            <person name="Medema M.H."/>
            <person name="Devos D.P."/>
            <person name="Kaster A.-K."/>
            <person name="Ovreas L."/>
            <person name="Rohde M."/>
            <person name="Galperin M.Y."/>
            <person name="Jogler C."/>
        </authorList>
    </citation>
    <scope>NUCLEOTIDE SEQUENCE [LARGE SCALE GENOMIC DNA]</scope>
    <source>
        <strain evidence="6 7">ETA_A1</strain>
    </source>
</reference>
<organism evidence="6 7">
    <name type="scientific">Urbifossiella limnaea</name>
    <dbReference type="NCBI Taxonomy" id="2528023"/>
    <lineage>
        <taxon>Bacteria</taxon>
        <taxon>Pseudomonadati</taxon>
        <taxon>Planctomycetota</taxon>
        <taxon>Planctomycetia</taxon>
        <taxon>Gemmatales</taxon>
        <taxon>Gemmataceae</taxon>
        <taxon>Urbifossiella</taxon>
    </lineage>
</organism>
<evidence type="ECO:0000256" key="3">
    <source>
        <dbReference type="ARBA" id="ARBA00023125"/>
    </source>
</evidence>
<comment type="similarity">
    <text evidence="1">Belongs to the LysR transcriptional regulatory family.</text>
</comment>
<dbReference type="Proteomes" id="UP000319576">
    <property type="component" value="Chromosome"/>
</dbReference>
<dbReference type="PANTHER" id="PTHR30126:SF39">
    <property type="entry name" value="HTH-TYPE TRANSCRIPTIONAL REGULATOR CYSL"/>
    <property type="match status" value="1"/>
</dbReference>